<sequence>MGVQLSFKLMKMANYLFHLRRHKMAKKRCMVCGENTCEYKIKEIPFTYKGETTFIKQPGEWCET</sequence>
<dbReference type="AlphaFoldDB" id="A0A3A6V9N0"/>
<evidence type="ECO:0000313" key="1">
    <source>
        <dbReference type="EMBL" id="RJY29801.1"/>
    </source>
</evidence>
<dbReference type="Gene3D" id="3.10.20.860">
    <property type="match status" value="1"/>
</dbReference>
<protein>
    <submittedName>
        <fullName evidence="1">YgiT-type zinc finger protein</fullName>
    </submittedName>
</protein>
<reference evidence="1 2" key="1">
    <citation type="submission" date="2018-08" db="EMBL/GenBank/DDBJ databases">
        <title>Genome Sequences of Legionella pneumophila subsp. pneumophila Isolates, Recovered from a Drinking Water System in a Large Builging.</title>
        <authorList>
            <person name="Gomez-Alvarez V."/>
            <person name="Boczek L."/>
            <person name="King D."/>
            <person name="Pemberton A."/>
            <person name="Pfaller S."/>
            <person name="Rodgers M."/>
            <person name="Santodomingo J."/>
            <person name="Revetta R."/>
        </authorList>
    </citation>
    <scope>NUCLEOTIDE SEQUENCE [LARGE SCALE GENOMIC DNA]</scope>
    <source>
        <strain evidence="1 2">L01C.1</strain>
    </source>
</reference>
<gene>
    <name evidence="1" type="ORF">D1H98_12300</name>
</gene>
<proteinExistence type="predicted"/>
<dbReference type="Proteomes" id="UP000277145">
    <property type="component" value="Unassembled WGS sequence"/>
</dbReference>
<organism evidence="1 2">
    <name type="scientific">Legionella pneumophila subsp. pneumophila</name>
    <dbReference type="NCBI Taxonomy" id="91891"/>
    <lineage>
        <taxon>Bacteria</taxon>
        <taxon>Pseudomonadati</taxon>
        <taxon>Pseudomonadota</taxon>
        <taxon>Gammaproteobacteria</taxon>
        <taxon>Legionellales</taxon>
        <taxon>Legionellaceae</taxon>
        <taxon>Legionella</taxon>
    </lineage>
</organism>
<accession>A0A3A6V9N0</accession>
<name>A0A3A6V9N0_LEGPN</name>
<dbReference type="EMBL" id="QWDR01000002">
    <property type="protein sequence ID" value="RJY29801.1"/>
    <property type="molecule type" value="Genomic_DNA"/>
</dbReference>
<dbReference type="InterPro" id="IPR022453">
    <property type="entry name" value="Znf_MqsA-type"/>
</dbReference>
<dbReference type="NCBIfam" id="TIGR03831">
    <property type="entry name" value="YgiT_finger"/>
    <property type="match status" value="1"/>
</dbReference>
<comment type="caution">
    <text evidence="1">The sequence shown here is derived from an EMBL/GenBank/DDBJ whole genome shotgun (WGS) entry which is preliminary data.</text>
</comment>
<evidence type="ECO:0000313" key="2">
    <source>
        <dbReference type="Proteomes" id="UP000277145"/>
    </source>
</evidence>